<reference evidence="2" key="1">
    <citation type="journal article" date="2020" name="Stud. Mycol.">
        <title>101 Dothideomycetes genomes: a test case for predicting lifestyles and emergence of pathogens.</title>
        <authorList>
            <person name="Haridas S."/>
            <person name="Albert R."/>
            <person name="Binder M."/>
            <person name="Bloem J."/>
            <person name="Labutti K."/>
            <person name="Salamov A."/>
            <person name="Andreopoulos B."/>
            <person name="Baker S."/>
            <person name="Barry K."/>
            <person name="Bills G."/>
            <person name="Bluhm B."/>
            <person name="Cannon C."/>
            <person name="Castanera R."/>
            <person name="Culley D."/>
            <person name="Daum C."/>
            <person name="Ezra D."/>
            <person name="Gonzalez J."/>
            <person name="Henrissat B."/>
            <person name="Kuo A."/>
            <person name="Liang C."/>
            <person name="Lipzen A."/>
            <person name="Lutzoni F."/>
            <person name="Magnuson J."/>
            <person name="Mondo S."/>
            <person name="Nolan M."/>
            <person name="Ohm R."/>
            <person name="Pangilinan J."/>
            <person name="Park H.-J."/>
            <person name="Ramirez L."/>
            <person name="Alfaro M."/>
            <person name="Sun H."/>
            <person name="Tritt A."/>
            <person name="Yoshinaga Y."/>
            <person name="Zwiers L.-H."/>
            <person name="Turgeon B."/>
            <person name="Goodwin S."/>
            <person name="Spatafora J."/>
            <person name="Crous P."/>
            <person name="Grigoriev I."/>
        </authorList>
    </citation>
    <scope>NUCLEOTIDE SEQUENCE</scope>
    <source>
        <strain evidence="2">CBS 119687</strain>
    </source>
</reference>
<dbReference type="GeneID" id="54404839"/>
<protein>
    <recommendedName>
        <fullName evidence="4">F-box domain-containing protein</fullName>
    </recommendedName>
</protein>
<feature type="compositionally biased region" description="Pro residues" evidence="1">
    <location>
        <begin position="235"/>
        <end position="246"/>
    </location>
</feature>
<keyword evidence="3" id="KW-1185">Reference proteome</keyword>
<sequence>MHDAPHSPSRPARPRNPSHSLSLSNSAPSPTTRPSTAPAPDPTFSLLLSLPSELRDRVYSFALTSAFPFWWPNTSPLKHNVGVSLLRVNRQVHDEAAKVLYQGNKFLFTHPSDCNIFRVVAGPQAEKIAEVYFRVREKDLRLWTGYLGSRRGERSLRGDLPGLKRMWVFMRCGGVGMGMAHLGGGAMAQGHVLAQVVGGFVGQHAALGNAQAQAQAQAPPPPPPPPPQLQAGAQPQPPPPPPPPPFIHFAHPQHPAPVPAPAPNPQPLFSTFLRFERELGIEALCLSLQETRNAATDVKIVCIMRVPRREVERLLRMYPDELVVDRAGDARTRFRRVHGVDVSLEVSGFDAGAGPG</sequence>
<dbReference type="Proteomes" id="UP000799771">
    <property type="component" value="Unassembled WGS sequence"/>
</dbReference>
<accession>A0A6A6A2L1</accession>
<dbReference type="PANTHER" id="PTHR42085:SF1">
    <property type="entry name" value="F-BOX DOMAIN-CONTAINING PROTEIN"/>
    <property type="match status" value="1"/>
</dbReference>
<dbReference type="PANTHER" id="PTHR42085">
    <property type="entry name" value="F-BOX DOMAIN-CONTAINING PROTEIN"/>
    <property type="match status" value="1"/>
</dbReference>
<dbReference type="AlphaFoldDB" id="A0A6A6A2L1"/>
<feature type="compositionally biased region" description="Pro residues" evidence="1">
    <location>
        <begin position="254"/>
        <end position="263"/>
    </location>
</feature>
<feature type="region of interest" description="Disordered" evidence="1">
    <location>
        <begin position="1"/>
        <end position="40"/>
    </location>
</feature>
<dbReference type="OrthoDB" id="62952at2759"/>
<name>A0A6A6A2L1_9PLEO</name>
<dbReference type="InterPro" id="IPR038883">
    <property type="entry name" value="AN11006-like"/>
</dbReference>
<evidence type="ECO:0000313" key="3">
    <source>
        <dbReference type="Proteomes" id="UP000799771"/>
    </source>
</evidence>
<organism evidence="2 3">
    <name type="scientific">Dothidotthia symphoricarpi CBS 119687</name>
    <dbReference type="NCBI Taxonomy" id="1392245"/>
    <lineage>
        <taxon>Eukaryota</taxon>
        <taxon>Fungi</taxon>
        <taxon>Dikarya</taxon>
        <taxon>Ascomycota</taxon>
        <taxon>Pezizomycotina</taxon>
        <taxon>Dothideomycetes</taxon>
        <taxon>Pleosporomycetidae</taxon>
        <taxon>Pleosporales</taxon>
        <taxon>Dothidotthiaceae</taxon>
        <taxon>Dothidotthia</taxon>
    </lineage>
</organism>
<gene>
    <name evidence="2" type="ORF">P153DRAFT_301778</name>
</gene>
<evidence type="ECO:0000313" key="2">
    <source>
        <dbReference type="EMBL" id="KAF2124811.1"/>
    </source>
</evidence>
<dbReference type="EMBL" id="ML977518">
    <property type="protein sequence ID" value="KAF2124811.1"/>
    <property type="molecule type" value="Genomic_DNA"/>
</dbReference>
<proteinExistence type="predicted"/>
<evidence type="ECO:0008006" key="4">
    <source>
        <dbReference type="Google" id="ProtNLM"/>
    </source>
</evidence>
<feature type="compositionally biased region" description="Pro residues" evidence="1">
    <location>
        <begin position="218"/>
        <end position="228"/>
    </location>
</feature>
<feature type="compositionally biased region" description="Low complexity" evidence="1">
    <location>
        <begin position="1"/>
        <end position="38"/>
    </location>
</feature>
<feature type="region of interest" description="Disordered" evidence="1">
    <location>
        <begin position="209"/>
        <end position="263"/>
    </location>
</feature>
<dbReference type="RefSeq" id="XP_033519204.1">
    <property type="nucleotide sequence ID" value="XM_033664407.1"/>
</dbReference>
<evidence type="ECO:0000256" key="1">
    <source>
        <dbReference type="SAM" id="MobiDB-lite"/>
    </source>
</evidence>